<dbReference type="EMBL" id="UYSL01003213">
    <property type="protein sequence ID" value="VDL66240.1"/>
    <property type="molecule type" value="Genomic_DNA"/>
</dbReference>
<sequence>MKEFMQVLGLINFVGTDIKASNELTDQYFSLLSKFLLKLGPLSRAVSSLPVNACSQNIPFHVALFTWSTACGVLREQDLGKLVSRPGGFFAFFAQTISHFVDIQAIVADEIMARFVLMFGMGDLLCDSELLTTCKVLLSFTNKCNLKGFAKIRRFATKFITKILQTVDTLDVPELDKLGRGKPIHWAENVLSSFKYCTAEETSLIVFLTRLLSDEQLSSCRSIVINRYSGVKLLVSGCVLSSMLSMLLSLVAGINDSRELAMKVCEWITAAVLNASESQCNTFFNALDVLASLTSRENAGNAVNVHGTVVN</sequence>
<organism evidence="3">
    <name type="scientific">Nippostrongylus brasiliensis</name>
    <name type="common">Rat hookworm</name>
    <dbReference type="NCBI Taxonomy" id="27835"/>
    <lineage>
        <taxon>Eukaryota</taxon>
        <taxon>Metazoa</taxon>
        <taxon>Ecdysozoa</taxon>
        <taxon>Nematoda</taxon>
        <taxon>Chromadorea</taxon>
        <taxon>Rhabditida</taxon>
        <taxon>Rhabditina</taxon>
        <taxon>Rhabditomorpha</taxon>
        <taxon>Strongyloidea</taxon>
        <taxon>Heligmosomidae</taxon>
        <taxon>Nippostrongylus</taxon>
    </lineage>
</organism>
<accession>A0A0N4XJF0</accession>
<evidence type="ECO:0000313" key="3">
    <source>
        <dbReference type="WBParaSite" id="NBR_0000265201-mRNA-1"/>
    </source>
</evidence>
<protein>
    <submittedName>
        <fullName evidence="3">THADA armadillo repeat containing</fullName>
    </submittedName>
</protein>
<dbReference type="AlphaFoldDB" id="A0A0N4XJF0"/>
<gene>
    <name evidence="1" type="ORF">NBR_LOCUS2651</name>
</gene>
<dbReference type="Proteomes" id="UP000271162">
    <property type="component" value="Unassembled WGS sequence"/>
</dbReference>
<proteinExistence type="predicted"/>
<reference evidence="1 2" key="2">
    <citation type="submission" date="2018-11" db="EMBL/GenBank/DDBJ databases">
        <authorList>
            <consortium name="Pathogen Informatics"/>
        </authorList>
    </citation>
    <scope>NUCLEOTIDE SEQUENCE [LARGE SCALE GENOMIC DNA]</scope>
</reference>
<dbReference type="WBParaSite" id="NBR_0000265201-mRNA-1">
    <property type="protein sequence ID" value="NBR_0000265201-mRNA-1"/>
    <property type="gene ID" value="NBR_0000265201"/>
</dbReference>
<evidence type="ECO:0000313" key="1">
    <source>
        <dbReference type="EMBL" id="VDL66240.1"/>
    </source>
</evidence>
<reference evidence="3" key="1">
    <citation type="submission" date="2017-02" db="UniProtKB">
        <authorList>
            <consortium name="WormBaseParasite"/>
        </authorList>
    </citation>
    <scope>IDENTIFICATION</scope>
</reference>
<keyword evidence="2" id="KW-1185">Reference proteome</keyword>
<evidence type="ECO:0000313" key="2">
    <source>
        <dbReference type="Proteomes" id="UP000271162"/>
    </source>
</evidence>
<name>A0A0N4XJF0_NIPBR</name>